<dbReference type="AlphaFoldDB" id="A0A5J6L3U6"/>
<keyword evidence="3" id="KW-1185">Reference proteome</keyword>
<keyword evidence="1" id="KW-0812">Transmembrane</keyword>
<organism evidence="2 3">
    <name type="scientific">Microbacterium lushaniae</name>
    <dbReference type="NCBI Taxonomy" id="2614639"/>
    <lineage>
        <taxon>Bacteria</taxon>
        <taxon>Bacillati</taxon>
        <taxon>Actinomycetota</taxon>
        <taxon>Actinomycetes</taxon>
        <taxon>Micrococcales</taxon>
        <taxon>Microbacteriaceae</taxon>
        <taxon>Microbacterium</taxon>
    </lineage>
</organism>
<name>A0A5J6L3U6_9MICO</name>
<reference evidence="3" key="1">
    <citation type="submission" date="2019-09" db="EMBL/GenBank/DDBJ databases">
        <title>Mumia zhuanghuii sp. nov. isolated from the intestinal contents of plateau pika (Ochotona curzoniae) in the Qinghai-Tibet plateau of China.</title>
        <authorList>
            <person name="Tian Z."/>
        </authorList>
    </citation>
    <scope>NUCLEOTIDE SEQUENCE [LARGE SCALE GENOMIC DNA]</scope>
    <source>
        <strain evidence="3">L-031</strain>
    </source>
</reference>
<feature type="transmembrane region" description="Helical" evidence="1">
    <location>
        <begin position="82"/>
        <end position="102"/>
    </location>
</feature>
<evidence type="ECO:0000313" key="3">
    <source>
        <dbReference type="Proteomes" id="UP000325516"/>
    </source>
</evidence>
<proteinExistence type="predicted"/>
<keyword evidence="1" id="KW-0472">Membrane</keyword>
<sequence length="126" mass="13072">MTTPSTTQDGPAAKRRPRISRGTVLVLGVVVIPVALGAALHGYGPLTEDTAIRMAFTAVAGKTITILSAITAVVLTIKRGYALPAILGMLLIAALIAAWAIGGMASTGELLLERLDRIAVVDQLNR</sequence>
<dbReference type="Proteomes" id="UP000325516">
    <property type="component" value="Chromosome"/>
</dbReference>
<dbReference type="KEGG" id="mlz:F6J85_07975"/>
<accession>A0A5J6L3U6</accession>
<protein>
    <submittedName>
        <fullName evidence="2">Uncharacterized protein</fullName>
    </submittedName>
</protein>
<feature type="transmembrane region" description="Helical" evidence="1">
    <location>
        <begin position="55"/>
        <end position="75"/>
    </location>
</feature>
<evidence type="ECO:0000313" key="2">
    <source>
        <dbReference type="EMBL" id="QEW03046.1"/>
    </source>
</evidence>
<dbReference type="EMBL" id="CP044232">
    <property type="protein sequence ID" value="QEW03046.1"/>
    <property type="molecule type" value="Genomic_DNA"/>
</dbReference>
<gene>
    <name evidence="2" type="ORF">F6J85_07975</name>
</gene>
<keyword evidence="1" id="KW-1133">Transmembrane helix</keyword>
<dbReference type="RefSeq" id="WP_150924543.1">
    <property type="nucleotide sequence ID" value="NZ_CP044232.1"/>
</dbReference>
<feature type="transmembrane region" description="Helical" evidence="1">
    <location>
        <begin position="24"/>
        <end position="43"/>
    </location>
</feature>
<evidence type="ECO:0000256" key="1">
    <source>
        <dbReference type="SAM" id="Phobius"/>
    </source>
</evidence>